<dbReference type="RefSeq" id="WP_209919317.1">
    <property type="nucleotide sequence ID" value="NZ_JAGIOP010000002.1"/>
</dbReference>
<keyword evidence="2" id="KW-1185">Reference proteome</keyword>
<name>A0ABS4ZZX4_9MYCO</name>
<sequence length="340" mass="37515">MNSGESVEIACDESGSDGENLVAGTSRVFAHGSTDLSLDEASRLIASLQSDIRFGGSELKSQRLLKGKHIGRTLRLFEPGGALHGRVKVSITDKAYMAVCKVVDLVIEEDAYRKGVQLHESGAARQMARDLFAEGPRAYGMETWNNLLGEFVSFVRSTQRKGAKTTLEQLLKTIDDLRLVSRRKRVETAMQWLWEGRTELEAYAITEGSRHDEGLRMLDPLIPALMQTARVWHEATGAAIVLVHDRQSVLTDEACSLLIRAGNSPHPDFPIRVPIEAIVLADSRDDPRIQIADIVAGVGTMAGRAVLDGELEDRVRQAIQPSLIDSSLWGDSESWRQLFN</sequence>
<evidence type="ECO:0000313" key="2">
    <source>
        <dbReference type="Proteomes" id="UP000694460"/>
    </source>
</evidence>
<dbReference type="EMBL" id="JAGIOP010000002">
    <property type="protein sequence ID" value="MBP2454149.1"/>
    <property type="molecule type" value="Genomic_DNA"/>
</dbReference>
<organism evidence="1 2">
    <name type="scientific">Mycolicibacterium lutetiense</name>
    <dbReference type="NCBI Taxonomy" id="1641992"/>
    <lineage>
        <taxon>Bacteria</taxon>
        <taxon>Bacillati</taxon>
        <taxon>Actinomycetota</taxon>
        <taxon>Actinomycetes</taxon>
        <taxon>Mycobacteriales</taxon>
        <taxon>Mycobacteriaceae</taxon>
        <taxon>Mycolicibacterium</taxon>
    </lineage>
</organism>
<protein>
    <recommendedName>
        <fullName evidence="3">DUF3800 domain-containing protein</fullName>
    </recommendedName>
</protein>
<reference evidence="1 2" key="1">
    <citation type="submission" date="2021-03" db="EMBL/GenBank/DDBJ databases">
        <title>Sequencing the genomes of 1000 actinobacteria strains.</title>
        <authorList>
            <person name="Klenk H.-P."/>
        </authorList>
    </citation>
    <scope>NUCLEOTIDE SEQUENCE [LARGE SCALE GENOMIC DNA]</scope>
    <source>
        <strain evidence="1 2">DSM 46713</strain>
    </source>
</reference>
<evidence type="ECO:0008006" key="3">
    <source>
        <dbReference type="Google" id="ProtNLM"/>
    </source>
</evidence>
<dbReference type="Proteomes" id="UP000694460">
    <property type="component" value="Unassembled WGS sequence"/>
</dbReference>
<comment type="caution">
    <text evidence="1">The sequence shown here is derived from an EMBL/GenBank/DDBJ whole genome shotgun (WGS) entry which is preliminary data.</text>
</comment>
<accession>A0ABS4ZZX4</accession>
<proteinExistence type="predicted"/>
<evidence type="ECO:0000313" key="1">
    <source>
        <dbReference type="EMBL" id="MBP2454149.1"/>
    </source>
</evidence>
<gene>
    <name evidence="1" type="ORF">JOF57_004062</name>
</gene>